<sequence length="172" mass="18910">MTPDYAAGAWVRRARLLGWGLGLAMLLALLLVPGWKIAEVSEARATDATRRHLAASLSGLAAEQLAKDRVLDEAWKSKNPFVLLRWQQDSYCGELAAGDEPQAGCWYWLPRQAWVLYRPRFADGWTWQGGEVQAWRLLAVPEGMPTASQSARGAFALELAAVPTAELSAQGF</sequence>
<keyword evidence="1" id="KW-0472">Membrane</keyword>
<proteinExistence type="predicted"/>
<gene>
    <name evidence="2" type="ORF">DMO17_13370</name>
</gene>
<keyword evidence="1" id="KW-0812">Transmembrane</keyword>
<evidence type="ECO:0000256" key="1">
    <source>
        <dbReference type="SAM" id="Phobius"/>
    </source>
</evidence>
<keyword evidence="1" id="KW-1133">Transmembrane helix</keyword>
<dbReference type="RefSeq" id="WP_110682973.1">
    <property type="nucleotide sequence ID" value="NZ_CP154874.1"/>
</dbReference>
<organism evidence="2 3">
    <name type="scientific">Aquipseudomonas alcaligenes</name>
    <name type="common">Pseudomonas alcaligenes</name>
    <dbReference type="NCBI Taxonomy" id="43263"/>
    <lineage>
        <taxon>Bacteria</taxon>
        <taxon>Pseudomonadati</taxon>
        <taxon>Pseudomonadota</taxon>
        <taxon>Gammaproteobacteria</taxon>
        <taxon>Pseudomonadales</taxon>
        <taxon>Pseudomonadaceae</taxon>
        <taxon>Aquipseudomonas</taxon>
    </lineage>
</organism>
<feature type="transmembrane region" description="Helical" evidence="1">
    <location>
        <begin position="16"/>
        <end position="35"/>
    </location>
</feature>
<comment type="caution">
    <text evidence="2">The sequence shown here is derived from an EMBL/GenBank/DDBJ whole genome shotgun (WGS) entry which is preliminary data.</text>
</comment>
<reference evidence="2 3" key="1">
    <citation type="submission" date="2018-06" db="EMBL/GenBank/DDBJ databases">
        <title>Pseudomonas diversity within urban Lake Michigan freshwaters.</title>
        <authorList>
            <person name="Batrich M."/>
            <person name="Hatzopoulos T."/>
            <person name="Putonti C."/>
        </authorList>
    </citation>
    <scope>NUCLEOTIDE SEQUENCE [LARGE SCALE GENOMIC DNA]</scope>
    <source>
        <strain evidence="2 3">MB-090714</strain>
    </source>
</reference>
<evidence type="ECO:0000313" key="3">
    <source>
        <dbReference type="Proteomes" id="UP000248146"/>
    </source>
</evidence>
<name>A0A2V4LRA5_AQUAC</name>
<dbReference type="OrthoDB" id="6881081at2"/>
<protein>
    <submittedName>
        <fullName evidence="2">Uncharacterized protein</fullName>
    </submittedName>
</protein>
<evidence type="ECO:0000313" key="2">
    <source>
        <dbReference type="EMBL" id="PYC23627.1"/>
    </source>
</evidence>
<dbReference type="Proteomes" id="UP000248146">
    <property type="component" value="Unassembled WGS sequence"/>
</dbReference>
<dbReference type="AlphaFoldDB" id="A0A2V4LRA5"/>
<dbReference type="EMBL" id="QJRX01000006">
    <property type="protein sequence ID" value="PYC23627.1"/>
    <property type="molecule type" value="Genomic_DNA"/>
</dbReference>
<accession>A0A2V4LRA5</accession>